<evidence type="ECO:0000256" key="2">
    <source>
        <dbReference type="ARBA" id="ARBA00022475"/>
    </source>
</evidence>
<protein>
    <recommendedName>
        <fullName evidence="9">Amino acid transporter</fullName>
    </recommendedName>
</protein>
<keyword evidence="4 6" id="KW-1133">Transmembrane helix</keyword>
<dbReference type="InterPro" id="IPR050367">
    <property type="entry name" value="APC_superfamily"/>
</dbReference>
<reference evidence="8" key="1">
    <citation type="journal article" date="2019" name="Int. J. Syst. Evol. Microbiol.">
        <title>The Global Catalogue of Microorganisms (GCM) 10K type strain sequencing project: providing services to taxonomists for standard genome sequencing and annotation.</title>
        <authorList>
            <consortium name="The Broad Institute Genomics Platform"/>
            <consortium name="The Broad Institute Genome Sequencing Center for Infectious Disease"/>
            <person name="Wu L."/>
            <person name="Ma J."/>
        </authorList>
    </citation>
    <scope>NUCLEOTIDE SEQUENCE [LARGE SCALE GENOMIC DNA]</scope>
    <source>
        <strain evidence="8">JCM 18537</strain>
    </source>
</reference>
<keyword evidence="8" id="KW-1185">Reference proteome</keyword>
<evidence type="ECO:0000256" key="4">
    <source>
        <dbReference type="ARBA" id="ARBA00022989"/>
    </source>
</evidence>
<evidence type="ECO:0000313" key="7">
    <source>
        <dbReference type="EMBL" id="GAA4772910.1"/>
    </source>
</evidence>
<feature type="transmembrane region" description="Helical" evidence="6">
    <location>
        <begin position="174"/>
        <end position="194"/>
    </location>
</feature>
<dbReference type="EMBL" id="BAABKO010000002">
    <property type="protein sequence ID" value="GAA4772910.1"/>
    <property type="molecule type" value="Genomic_DNA"/>
</dbReference>
<feature type="transmembrane region" description="Helical" evidence="6">
    <location>
        <begin position="380"/>
        <end position="401"/>
    </location>
</feature>
<feature type="transmembrane region" description="Helical" evidence="6">
    <location>
        <begin position="248"/>
        <end position="274"/>
    </location>
</feature>
<evidence type="ECO:0000256" key="1">
    <source>
        <dbReference type="ARBA" id="ARBA00004651"/>
    </source>
</evidence>
<dbReference type="Proteomes" id="UP001501645">
    <property type="component" value="Unassembled WGS sequence"/>
</dbReference>
<dbReference type="PANTHER" id="PTHR42770:SF7">
    <property type="entry name" value="MEMBRANE PROTEIN"/>
    <property type="match status" value="1"/>
</dbReference>
<name>A0ABP9A4F1_9MICO</name>
<dbReference type="PANTHER" id="PTHR42770">
    <property type="entry name" value="AMINO ACID TRANSPORTER-RELATED"/>
    <property type="match status" value="1"/>
</dbReference>
<feature type="transmembrane region" description="Helical" evidence="6">
    <location>
        <begin position="413"/>
        <end position="433"/>
    </location>
</feature>
<evidence type="ECO:0008006" key="9">
    <source>
        <dbReference type="Google" id="ProtNLM"/>
    </source>
</evidence>
<comment type="subcellular location">
    <subcellularLocation>
        <location evidence="1">Cell membrane</location>
        <topology evidence="1">Multi-pass membrane protein</topology>
    </subcellularLocation>
</comment>
<sequence>MEALERAIARPDPVPGVGANSPVSGLARRSVGFFDVLGQSVAAIAPSAAATTIPILAVATAGAGSVIAIAIAAVIALAVAASVSVFARRVAAAGGIYTFVSLGLGPRASLVAGAAMLVGYAFVAMSELFSAGHFLVIAFAPSGVPTVVGCLVLVAIGAAFIAVLLGGIRLSTRLTLLIEVATVTALLVVVVVLLTVVPIDPAAYVPRPDHPQGLVVAVVIAMTAFVGFESSASLGVEAKRPFATIPRVLTWTVLAAGALFVLVSIAEVAAFDLLGLDLAASGTPMDDIARGFGVGWAAVALDVLVAFSFFAAAVAATTAGVRILFSMAREGLLPVGLGRTSERTGVPVRAVALLVPVIVVVPVILRLADFDMISVMEIVLVASGTGFLLGYVLVCAAVPPFLRRIGEATLWPVVRAVAAAVVLAAGLVVFLTMTGDVVSVWSVVLFAGALVGAVVVLAVFRARAGAAPRAVRDVPLASDVLGGDARR</sequence>
<dbReference type="InterPro" id="IPR002293">
    <property type="entry name" value="AA/rel_permease1"/>
</dbReference>
<feature type="transmembrane region" description="Helical" evidence="6">
    <location>
        <begin position="346"/>
        <end position="368"/>
    </location>
</feature>
<accession>A0ABP9A4F1</accession>
<comment type="caution">
    <text evidence="7">The sequence shown here is derived from an EMBL/GenBank/DDBJ whole genome shotgun (WGS) entry which is preliminary data.</text>
</comment>
<dbReference type="Pfam" id="PF13520">
    <property type="entry name" value="AA_permease_2"/>
    <property type="match status" value="1"/>
</dbReference>
<proteinExistence type="predicted"/>
<keyword evidence="5 6" id="KW-0472">Membrane</keyword>
<dbReference type="PIRSF" id="PIRSF006060">
    <property type="entry name" value="AA_transporter"/>
    <property type="match status" value="1"/>
</dbReference>
<feature type="transmembrane region" description="Helical" evidence="6">
    <location>
        <begin position="294"/>
        <end position="325"/>
    </location>
</feature>
<feature type="transmembrane region" description="Helical" evidence="6">
    <location>
        <begin position="146"/>
        <end position="167"/>
    </location>
</feature>
<organism evidence="7 8">
    <name type="scientific">Microbacterium gilvum</name>
    <dbReference type="NCBI Taxonomy" id="1336204"/>
    <lineage>
        <taxon>Bacteria</taxon>
        <taxon>Bacillati</taxon>
        <taxon>Actinomycetota</taxon>
        <taxon>Actinomycetes</taxon>
        <taxon>Micrococcales</taxon>
        <taxon>Microbacteriaceae</taxon>
        <taxon>Microbacterium</taxon>
    </lineage>
</organism>
<gene>
    <name evidence="7" type="ORF">GCM10023351_16490</name>
</gene>
<feature type="transmembrane region" description="Helical" evidence="6">
    <location>
        <begin position="439"/>
        <end position="460"/>
    </location>
</feature>
<evidence type="ECO:0000256" key="6">
    <source>
        <dbReference type="SAM" id="Phobius"/>
    </source>
</evidence>
<evidence type="ECO:0000313" key="8">
    <source>
        <dbReference type="Proteomes" id="UP001501645"/>
    </source>
</evidence>
<keyword evidence="3 6" id="KW-0812">Transmembrane</keyword>
<evidence type="ECO:0000256" key="3">
    <source>
        <dbReference type="ARBA" id="ARBA00022692"/>
    </source>
</evidence>
<feature type="transmembrane region" description="Helical" evidence="6">
    <location>
        <begin position="55"/>
        <end position="80"/>
    </location>
</feature>
<feature type="transmembrane region" description="Helical" evidence="6">
    <location>
        <begin position="214"/>
        <end position="236"/>
    </location>
</feature>
<evidence type="ECO:0000256" key="5">
    <source>
        <dbReference type="ARBA" id="ARBA00023136"/>
    </source>
</evidence>
<dbReference type="Gene3D" id="1.20.1740.10">
    <property type="entry name" value="Amino acid/polyamine transporter I"/>
    <property type="match status" value="1"/>
</dbReference>
<keyword evidence="2" id="KW-1003">Cell membrane</keyword>